<dbReference type="Gene3D" id="2.40.160.20">
    <property type="match status" value="1"/>
</dbReference>
<sequence length="225" mass="25028">MRTTLFTLLFSLPFTTLAAQTDDQYLMEMGGGIGLLGYLGDYNNNLTRCLQPMFALSMRRNFNPYTAIEWGAGIGQLKGKARQATTYTPAMGSYPAQFSHTLVDAHATFEYHFWPYGTGHDYYHAQRFTPYLFAGVGATYVNGTQKKLFTANIPLGIGVKYKINRRVNAALSWAIHFATSDKLDGIKDPVGIPSSGLWKNADAYSMLQFALTYSFKAKCATCNKD</sequence>
<dbReference type="Proteomes" id="UP000190065">
    <property type="component" value="Unassembled WGS sequence"/>
</dbReference>
<evidence type="ECO:0000256" key="1">
    <source>
        <dbReference type="SAM" id="SignalP"/>
    </source>
</evidence>
<dbReference type="InterPro" id="IPR011250">
    <property type="entry name" value="OMP/PagP_B-barrel"/>
</dbReference>
<reference evidence="3 4" key="1">
    <citation type="submission" date="2017-02" db="EMBL/GenBank/DDBJ databases">
        <authorList>
            <person name="Peterson S.W."/>
        </authorList>
    </citation>
    <scope>NUCLEOTIDE SEQUENCE [LARGE SCALE GENOMIC DNA]</scope>
    <source>
        <strain evidence="3 4">ATCC 43324</strain>
    </source>
</reference>
<dbReference type="STRING" id="28136.SAMN02745202_00367"/>
<keyword evidence="1" id="KW-0732">Signal</keyword>
<proteinExistence type="predicted"/>
<evidence type="ECO:0000313" key="3">
    <source>
        <dbReference type="EMBL" id="SJZ52006.1"/>
    </source>
</evidence>
<feature type="signal peptide" evidence="1">
    <location>
        <begin position="1"/>
        <end position="18"/>
    </location>
</feature>
<feature type="chain" id="PRO_5010579343" description="DUF6089 domain-containing protein" evidence="1">
    <location>
        <begin position="19"/>
        <end position="225"/>
    </location>
</feature>
<feature type="domain" description="DUF6089" evidence="2">
    <location>
        <begin position="14"/>
        <end position="223"/>
    </location>
</feature>
<organism evidence="3 4">
    <name type="scientific">Segatella oulorum</name>
    <dbReference type="NCBI Taxonomy" id="28136"/>
    <lineage>
        <taxon>Bacteria</taxon>
        <taxon>Pseudomonadati</taxon>
        <taxon>Bacteroidota</taxon>
        <taxon>Bacteroidia</taxon>
        <taxon>Bacteroidales</taxon>
        <taxon>Prevotellaceae</taxon>
        <taxon>Segatella</taxon>
    </lineage>
</organism>
<protein>
    <recommendedName>
        <fullName evidence="2">DUF6089 domain-containing protein</fullName>
    </recommendedName>
</protein>
<accession>A0A1T4LBH1</accession>
<name>A0A1T4LBH1_9BACT</name>
<dbReference type="InterPro" id="IPR045743">
    <property type="entry name" value="DUF6089"/>
</dbReference>
<gene>
    <name evidence="3" type="ORF">SAMN02745202_00367</name>
</gene>
<dbReference type="SUPFAM" id="SSF56925">
    <property type="entry name" value="OMPA-like"/>
    <property type="match status" value="1"/>
</dbReference>
<dbReference type="EMBL" id="FUXK01000003">
    <property type="protein sequence ID" value="SJZ52006.1"/>
    <property type="molecule type" value="Genomic_DNA"/>
</dbReference>
<dbReference type="eggNOG" id="COG3637">
    <property type="taxonomic scope" value="Bacteria"/>
</dbReference>
<evidence type="ECO:0000313" key="4">
    <source>
        <dbReference type="Proteomes" id="UP000190065"/>
    </source>
</evidence>
<dbReference type="AlphaFoldDB" id="A0A1T4LBH1"/>
<dbReference type="RefSeq" id="WP_025069837.1">
    <property type="nucleotide sequence ID" value="NZ_FUXK01000003.1"/>
</dbReference>
<dbReference type="Pfam" id="PF19573">
    <property type="entry name" value="DUF6089"/>
    <property type="match status" value="1"/>
</dbReference>
<evidence type="ECO:0000259" key="2">
    <source>
        <dbReference type="Pfam" id="PF19573"/>
    </source>
</evidence>